<dbReference type="Proteomes" id="UP001454036">
    <property type="component" value="Unassembled WGS sequence"/>
</dbReference>
<dbReference type="EMBL" id="BAABME010003065">
    <property type="protein sequence ID" value="GAA0157253.1"/>
    <property type="molecule type" value="Genomic_DNA"/>
</dbReference>
<organism evidence="3 4">
    <name type="scientific">Lithospermum erythrorhizon</name>
    <name type="common">Purple gromwell</name>
    <name type="synonym">Lithospermum officinale var. erythrorhizon</name>
    <dbReference type="NCBI Taxonomy" id="34254"/>
    <lineage>
        <taxon>Eukaryota</taxon>
        <taxon>Viridiplantae</taxon>
        <taxon>Streptophyta</taxon>
        <taxon>Embryophyta</taxon>
        <taxon>Tracheophyta</taxon>
        <taxon>Spermatophyta</taxon>
        <taxon>Magnoliopsida</taxon>
        <taxon>eudicotyledons</taxon>
        <taxon>Gunneridae</taxon>
        <taxon>Pentapetalae</taxon>
        <taxon>asterids</taxon>
        <taxon>lamiids</taxon>
        <taxon>Boraginales</taxon>
        <taxon>Boraginaceae</taxon>
        <taxon>Boraginoideae</taxon>
        <taxon>Lithospermeae</taxon>
        <taxon>Lithospermum</taxon>
    </lineage>
</organism>
<dbReference type="GO" id="GO:0046982">
    <property type="term" value="F:protein heterodimerization activity"/>
    <property type="evidence" value="ECO:0007669"/>
    <property type="project" value="InterPro"/>
</dbReference>
<evidence type="ECO:0000259" key="2">
    <source>
        <dbReference type="Pfam" id="PF16211"/>
    </source>
</evidence>
<feature type="compositionally biased region" description="Polar residues" evidence="1">
    <location>
        <begin position="18"/>
        <end position="27"/>
    </location>
</feature>
<accession>A0AAV3Q155</accession>
<comment type="caution">
    <text evidence="3">The sequence shown here is derived from an EMBL/GenBank/DDBJ whole genome shotgun (WGS) entry which is preliminary data.</text>
</comment>
<dbReference type="InterPro" id="IPR032454">
    <property type="entry name" value="Histone_H2A_C"/>
</dbReference>
<reference evidence="3 4" key="1">
    <citation type="submission" date="2024-01" db="EMBL/GenBank/DDBJ databases">
        <title>The complete chloroplast genome sequence of Lithospermum erythrorhizon: insights into the phylogenetic relationship among Boraginaceae species and the maternal lineages of purple gromwells.</title>
        <authorList>
            <person name="Okada T."/>
            <person name="Watanabe K."/>
        </authorList>
    </citation>
    <scope>NUCLEOTIDE SEQUENCE [LARGE SCALE GENOMIC DNA]</scope>
</reference>
<feature type="region of interest" description="Disordered" evidence="1">
    <location>
        <begin position="1"/>
        <end position="27"/>
    </location>
</feature>
<name>A0AAV3Q155_LITER</name>
<protein>
    <recommendedName>
        <fullName evidence="2">Histone H2A C-terminal domain-containing protein</fullName>
    </recommendedName>
</protein>
<dbReference type="Gene3D" id="1.10.20.10">
    <property type="entry name" value="Histone, subunit A"/>
    <property type="match status" value="1"/>
</dbReference>
<evidence type="ECO:0000313" key="3">
    <source>
        <dbReference type="EMBL" id="GAA0157253.1"/>
    </source>
</evidence>
<keyword evidence="4" id="KW-1185">Reference proteome</keyword>
<evidence type="ECO:0000256" key="1">
    <source>
        <dbReference type="SAM" id="MobiDB-lite"/>
    </source>
</evidence>
<gene>
    <name evidence="3" type="ORF">LIER_14559</name>
</gene>
<feature type="domain" description="Histone H2A C-terminal" evidence="2">
    <location>
        <begin position="48"/>
        <end position="60"/>
    </location>
</feature>
<dbReference type="AlphaFoldDB" id="A0AAV3Q155"/>
<sequence length="88" mass="9668">MAELLLAGNATRDKKAHSTNGSCGSQFQKTTIGRRHIQLLLKNDEELKLLGDVTIANGGVKCPIFITFCSPTNLDLQSMLLLSFFRCL</sequence>
<dbReference type="Pfam" id="PF16211">
    <property type="entry name" value="Histone_H2A_C"/>
    <property type="match status" value="1"/>
</dbReference>
<proteinExistence type="predicted"/>
<evidence type="ECO:0000313" key="4">
    <source>
        <dbReference type="Proteomes" id="UP001454036"/>
    </source>
</evidence>
<dbReference type="InterPro" id="IPR009072">
    <property type="entry name" value="Histone-fold"/>
</dbReference>